<evidence type="ECO:0000313" key="1">
    <source>
        <dbReference type="EMBL" id="EAR10061.1"/>
    </source>
</evidence>
<dbReference type="STRING" id="314283.MED297_08231"/>
<proteinExistence type="predicted"/>
<reference evidence="1 2" key="1">
    <citation type="submission" date="2006-02" db="EMBL/GenBank/DDBJ databases">
        <authorList>
            <person name="Pinhassi J."/>
            <person name="Pedros-Alio C."/>
            <person name="Ferriera S."/>
            <person name="Johnson J."/>
            <person name="Kravitz S."/>
            <person name="Halpern A."/>
            <person name="Remington K."/>
            <person name="Beeson K."/>
            <person name="Tran B."/>
            <person name="Rogers Y.-H."/>
            <person name="Friedman R."/>
            <person name="Venter J.C."/>
        </authorList>
    </citation>
    <scope>NUCLEOTIDE SEQUENCE [LARGE SCALE GENOMIC DNA]</scope>
    <source>
        <strain evidence="1 2">MED297</strain>
    </source>
</reference>
<organism evidence="1 2">
    <name type="scientific">Reinekea blandensis MED297</name>
    <dbReference type="NCBI Taxonomy" id="314283"/>
    <lineage>
        <taxon>Bacteria</taxon>
        <taxon>Pseudomonadati</taxon>
        <taxon>Pseudomonadota</taxon>
        <taxon>Gammaproteobacteria</taxon>
        <taxon>Oceanospirillales</taxon>
        <taxon>Saccharospirillaceae</taxon>
        <taxon>Reinekea</taxon>
    </lineage>
</organism>
<comment type="caution">
    <text evidence="1">The sequence shown here is derived from an EMBL/GenBank/DDBJ whole genome shotgun (WGS) entry which is preliminary data.</text>
</comment>
<keyword evidence="2" id="KW-1185">Reference proteome</keyword>
<dbReference type="EMBL" id="AAOE01000006">
    <property type="protein sequence ID" value="EAR10061.1"/>
    <property type="molecule type" value="Genomic_DNA"/>
</dbReference>
<sequence>MFCAIKRDTGMIRLFNNNKEWADLPFQEFEGFNTMIPTGRGSQTRKLSMVHRPTGAGLLVGEGGVDGWHPALLWEFYQHYMDVSRPLPDVPEFEPYRHLDPTTREWDKQHNRPERYWRDMDPETYKQMVDEAITAAKAYPFLEPETAETQQWAPSGQGKHWFQMG</sequence>
<gene>
    <name evidence="1" type="ORF">MED297_08231</name>
</gene>
<dbReference type="AlphaFoldDB" id="A4BCX9"/>
<name>A4BCX9_9GAMM</name>
<dbReference type="Proteomes" id="UP000005953">
    <property type="component" value="Unassembled WGS sequence"/>
</dbReference>
<accession>A4BCX9</accession>
<evidence type="ECO:0000313" key="2">
    <source>
        <dbReference type="Proteomes" id="UP000005953"/>
    </source>
</evidence>
<dbReference type="HOGENOM" id="CLU_1609453_0_0_6"/>
<protein>
    <submittedName>
        <fullName evidence="1">Uncharacterized protein</fullName>
    </submittedName>
</protein>